<dbReference type="PANTHER" id="PTHR44307:SF2">
    <property type="entry name" value="PHOSPHOETHANOLAMINE METHYLTRANSFERASE ISOFORM X1"/>
    <property type="match status" value="1"/>
</dbReference>
<evidence type="ECO:0000256" key="3">
    <source>
        <dbReference type="ARBA" id="ARBA00022679"/>
    </source>
</evidence>
<feature type="domain" description="Methyltransferase" evidence="5">
    <location>
        <begin position="1"/>
        <end position="107"/>
    </location>
</feature>
<name>A0ABQ3E0B4_9HYPH</name>
<proteinExistence type="predicted"/>
<evidence type="ECO:0000259" key="5">
    <source>
        <dbReference type="Pfam" id="PF13847"/>
    </source>
</evidence>
<keyword evidence="2" id="KW-0489">Methyltransferase</keyword>
<dbReference type="Gene3D" id="3.40.50.150">
    <property type="entry name" value="Vaccinia Virus protein VP39"/>
    <property type="match status" value="1"/>
</dbReference>
<evidence type="ECO:0000256" key="1">
    <source>
        <dbReference type="ARBA" id="ARBA00005189"/>
    </source>
</evidence>
<evidence type="ECO:0000256" key="2">
    <source>
        <dbReference type="ARBA" id="ARBA00022603"/>
    </source>
</evidence>
<comment type="pathway">
    <text evidence="4">Phospholipid metabolism.</text>
</comment>
<dbReference type="CDD" id="cd02440">
    <property type="entry name" value="AdoMet_MTases"/>
    <property type="match status" value="1"/>
</dbReference>
<organism evidence="6 7">
    <name type="scientific">Pseudovibrio japonicus</name>
    <dbReference type="NCBI Taxonomy" id="366534"/>
    <lineage>
        <taxon>Bacteria</taxon>
        <taxon>Pseudomonadati</taxon>
        <taxon>Pseudomonadota</taxon>
        <taxon>Alphaproteobacteria</taxon>
        <taxon>Hyphomicrobiales</taxon>
        <taxon>Stappiaceae</taxon>
        <taxon>Pseudovibrio</taxon>
    </lineage>
</organism>
<dbReference type="SUPFAM" id="SSF53335">
    <property type="entry name" value="S-adenosyl-L-methionine-dependent methyltransferases"/>
    <property type="match status" value="1"/>
</dbReference>
<dbReference type="Proteomes" id="UP000637980">
    <property type="component" value="Unassembled WGS sequence"/>
</dbReference>
<dbReference type="Pfam" id="PF13847">
    <property type="entry name" value="Methyltransf_31"/>
    <property type="match status" value="1"/>
</dbReference>
<evidence type="ECO:0000313" key="6">
    <source>
        <dbReference type="EMBL" id="GHB22180.1"/>
    </source>
</evidence>
<dbReference type="PANTHER" id="PTHR44307">
    <property type="entry name" value="PHOSPHOETHANOLAMINE METHYLTRANSFERASE"/>
    <property type="match status" value="1"/>
</dbReference>
<dbReference type="InterPro" id="IPR025714">
    <property type="entry name" value="Methyltranfer_dom"/>
</dbReference>
<comment type="pathway">
    <text evidence="1">Lipid metabolism.</text>
</comment>
<keyword evidence="7" id="KW-1185">Reference proteome</keyword>
<reference evidence="7" key="1">
    <citation type="journal article" date="2019" name="Int. J. Syst. Evol. Microbiol.">
        <title>The Global Catalogue of Microorganisms (GCM) 10K type strain sequencing project: providing services to taxonomists for standard genome sequencing and annotation.</title>
        <authorList>
            <consortium name="The Broad Institute Genomics Platform"/>
            <consortium name="The Broad Institute Genome Sequencing Center for Infectious Disease"/>
            <person name="Wu L."/>
            <person name="Ma J."/>
        </authorList>
    </citation>
    <scope>NUCLEOTIDE SEQUENCE [LARGE SCALE GENOMIC DNA]</scope>
    <source>
        <strain evidence="7">KCTC 12861</strain>
    </source>
</reference>
<dbReference type="EMBL" id="BMXE01000001">
    <property type="protein sequence ID" value="GHB22180.1"/>
    <property type="molecule type" value="Genomic_DNA"/>
</dbReference>
<keyword evidence="3" id="KW-0808">Transferase</keyword>
<dbReference type="InterPro" id="IPR029063">
    <property type="entry name" value="SAM-dependent_MTases_sf"/>
</dbReference>
<comment type="caution">
    <text evidence="6">The sequence shown here is derived from an EMBL/GenBank/DDBJ whole genome shotgun (WGS) entry which is preliminary data.</text>
</comment>
<protein>
    <recommendedName>
        <fullName evidence="5">Methyltransferase domain-containing protein</fullName>
    </recommendedName>
</protein>
<evidence type="ECO:0000256" key="4">
    <source>
        <dbReference type="ARBA" id="ARBA00025707"/>
    </source>
</evidence>
<gene>
    <name evidence="6" type="ORF">GCM10007094_07910</name>
</gene>
<accession>A0ABQ3E0B4</accession>
<sequence length="226" mass="25908">MEVLEVGCGIGDTACYFAQEVFPDGHVTAFDVAEELLAFGPEQAKSRNIQNISFICTDAFDFDYSPEQYDLIHARCVLKHLSDPTFIVSKLFEALKPSGWLFVEEEYTPVRGTDTECWQKRFAIWIWLLVRAAGGHPYYTRHRLPASMESIGFRNIRAENYVFTPNQKKYFEMIYLALSKELRSGLLEKGIASEQQIEDLQDIFQNVDTSMSQQALNIPQVFGRKP</sequence>
<evidence type="ECO:0000313" key="7">
    <source>
        <dbReference type="Proteomes" id="UP000637980"/>
    </source>
</evidence>